<dbReference type="PANTHER" id="PTHR11735">
    <property type="entry name" value="TRNA N6-ADENOSINE THREONYLCARBAMOYLTRANSFERASE"/>
    <property type="match status" value="1"/>
</dbReference>
<evidence type="ECO:0000313" key="1">
    <source>
        <dbReference type="EMBL" id="KAF5839065.1"/>
    </source>
</evidence>
<name>A0ABQ7GWU2_DUNSA</name>
<dbReference type="EMBL" id="MU069556">
    <property type="protein sequence ID" value="KAF5839065.1"/>
    <property type="molecule type" value="Genomic_DNA"/>
</dbReference>
<sequence length="61" mass="6838">MQLACKEGLELVLPPPKWCTDNGVMVAWAGHERFALGLHEPPPETSVVGDDDVWVDLKPRW</sequence>
<organism evidence="1 2">
    <name type="scientific">Dunaliella salina</name>
    <name type="common">Green alga</name>
    <name type="synonym">Protococcus salinus</name>
    <dbReference type="NCBI Taxonomy" id="3046"/>
    <lineage>
        <taxon>Eukaryota</taxon>
        <taxon>Viridiplantae</taxon>
        <taxon>Chlorophyta</taxon>
        <taxon>core chlorophytes</taxon>
        <taxon>Chlorophyceae</taxon>
        <taxon>CS clade</taxon>
        <taxon>Chlamydomonadales</taxon>
        <taxon>Dunaliellaceae</taxon>
        <taxon>Dunaliella</taxon>
    </lineage>
</organism>
<dbReference type="PANTHER" id="PTHR11735:SF6">
    <property type="entry name" value="TRNA N6-ADENOSINE THREONYLCARBAMOYLTRANSFERASE, MITOCHONDRIAL"/>
    <property type="match status" value="1"/>
</dbReference>
<dbReference type="Proteomes" id="UP000815325">
    <property type="component" value="Unassembled WGS sequence"/>
</dbReference>
<evidence type="ECO:0000313" key="2">
    <source>
        <dbReference type="Proteomes" id="UP000815325"/>
    </source>
</evidence>
<proteinExistence type="predicted"/>
<comment type="caution">
    <text evidence="1">The sequence shown here is derived from an EMBL/GenBank/DDBJ whole genome shotgun (WGS) entry which is preliminary data.</text>
</comment>
<protein>
    <recommendedName>
        <fullName evidence="3">Gcp-like domain-containing protein</fullName>
    </recommendedName>
</protein>
<dbReference type="Gene3D" id="3.30.420.40">
    <property type="match status" value="1"/>
</dbReference>
<reference evidence="1" key="1">
    <citation type="submission" date="2017-08" db="EMBL/GenBank/DDBJ databases">
        <authorList>
            <person name="Polle J.E."/>
            <person name="Barry K."/>
            <person name="Cushman J."/>
            <person name="Schmutz J."/>
            <person name="Tran D."/>
            <person name="Hathwaick L.T."/>
            <person name="Yim W.C."/>
            <person name="Jenkins J."/>
            <person name="Mckie-Krisberg Z.M."/>
            <person name="Prochnik S."/>
            <person name="Lindquist E."/>
            <person name="Dockter R.B."/>
            <person name="Adam C."/>
            <person name="Molina H."/>
            <person name="Bunkerborg J."/>
            <person name="Jin E."/>
            <person name="Buchheim M."/>
            <person name="Magnuson J."/>
        </authorList>
    </citation>
    <scope>NUCLEOTIDE SEQUENCE</scope>
    <source>
        <strain evidence="1">CCAP 19/18</strain>
    </source>
</reference>
<dbReference type="InterPro" id="IPR000905">
    <property type="entry name" value="Gcp-like_dom"/>
</dbReference>
<keyword evidence="2" id="KW-1185">Reference proteome</keyword>
<gene>
    <name evidence="1" type="ORF">DUNSADRAFT_1682</name>
</gene>
<evidence type="ECO:0008006" key="3">
    <source>
        <dbReference type="Google" id="ProtNLM"/>
    </source>
</evidence>
<accession>A0ABQ7GWU2</accession>